<comment type="caution">
    <text evidence="1">The sequence shown here is derived from an EMBL/GenBank/DDBJ whole genome shotgun (WGS) entry which is preliminary data.</text>
</comment>
<name>A0A0C2MMY0_THEKT</name>
<protein>
    <submittedName>
        <fullName evidence="1">Uncharacterized protein</fullName>
    </submittedName>
</protein>
<gene>
    <name evidence="1" type="ORF">RF11_00486</name>
</gene>
<keyword evidence="2" id="KW-1185">Reference proteome</keyword>
<proteinExistence type="predicted"/>
<organism evidence="1 2">
    <name type="scientific">Thelohanellus kitauei</name>
    <name type="common">Myxosporean</name>
    <dbReference type="NCBI Taxonomy" id="669202"/>
    <lineage>
        <taxon>Eukaryota</taxon>
        <taxon>Metazoa</taxon>
        <taxon>Cnidaria</taxon>
        <taxon>Myxozoa</taxon>
        <taxon>Myxosporea</taxon>
        <taxon>Bivalvulida</taxon>
        <taxon>Platysporina</taxon>
        <taxon>Myxobolidae</taxon>
        <taxon>Thelohanellus</taxon>
    </lineage>
</organism>
<dbReference type="EMBL" id="JWZT01002781">
    <property type="protein sequence ID" value="KII68581.1"/>
    <property type="molecule type" value="Genomic_DNA"/>
</dbReference>
<dbReference type="AlphaFoldDB" id="A0A0C2MMY0"/>
<reference evidence="1 2" key="1">
    <citation type="journal article" date="2014" name="Genome Biol. Evol.">
        <title>The genome of the myxosporean Thelohanellus kitauei shows adaptations to nutrient acquisition within its fish host.</title>
        <authorList>
            <person name="Yang Y."/>
            <person name="Xiong J."/>
            <person name="Zhou Z."/>
            <person name="Huo F."/>
            <person name="Miao W."/>
            <person name="Ran C."/>
            <person name="Liu Y."/>
            <person name="Zhang J."/>
            <person name="Feng J."/>
            <person name="Wang M."/>
            <person name="Wang M."/>
            <person name="Wang L."/>
            <person name="Yao B."/>
        </authorList>
    </citation>
    <scope>NUCLEOTIDE SEQUENCE [LARGE SCALE GENOMIC DNA]</scope>
    <source>
        <strain evidence="1">Wuqing</strain>
    </source>
</reference>
<evidence type="ECO:0000313" key="1">
    <source>
        <dbReference type="EMBL" id="KII68581.1"/>
    </source>
</evidence>
<dbReference type="Proteomes" id="UP000031668">
    <property type="component" value="Unassembled WGS sequence"/>
</dbReference>
<evidence type="ECO:0000313" key="2">
    <source>
        <dbReference type="Proteomes" id="UP000031668"/>
    </source>
</evidence>
<accession>A0A0C2MMY0</accession>
<sequence>MRYDSEAPEDDFCPSFHHQLGQCIAGSKDCLKGRVRSDPDQQLVPIPQQTGAESSKVSKYLESNPAFKIRSVAYGLVWLARASVEFTLAAIMFSFEEVFQNTFGRCWGLYEMFLYQKENEKNDLRGRIVVLKKLVVGYLY</sequence>